<dbReference type="PANTHER" id="PTHR35562">
    <property type="entry name" value="DNA ENDONUCLEASE SMRA-RELATED"/>
    <property type="match status" value="1"/>
</dbReference>
<keyword evidence="3" id="KW-1185">Reference proteome</keyword>
<dbReference type="EMBL" id="JALJYF010000001">
    <property type="protein sequence ID" value="MCP1726646.1"/>
    <property type="molecule type" value="Genomic_DNA"/>
</dbReference>
<protein>
    <submittedName>
        <fullName evidence="2">DNA-nicking Smr family endonuclease</fullName>
    </submittedName>
</protein>
<name>A0ABT1G5V0_9GAMM</name>
<proteinExistence type="predicted"/>
<dbReference type="SMART" id="SM00463">
    <property type="entry name" value="SMR"/>
    <property type="match status" value="1"/>
</dbReference>
<dbReference type="PROSITE" id="PS50828">
    <property type="entry name" value="SMR"/>
    <property type="match status" value="1"/>
</dbReference>
<sequence>MAKRKTPLSEDEIALFRESVGDIKPIRDDAAEIEAPRPPAKARFRRRDDAAVLDESLNGDWDQPLETGEELRFARAGLRDDILKRLHKGRIPVKDELDLHGMNWKEARECVAYFLADCRELDINCVRIVHGKGLRSGNTGPVLKSKLNSWLRKREDVLAFCSARPDDGGTGAAYILLATRS</sequence>
<evidence type="ECO:0000313" key="2">
    <source>
        <dbReference type="EMBL" id="MCP1726646.1"/>
    </source>
</evidence>
<accession>A0ABT1G5V0</accession>
<keyword evidence="2" id="KW-0378">Hydrolase</keyword>
<dbReference type="InterPro" id="IPR036063">
    <property type="entry name" value="Smr_dom_sf"/>
</dbReference>
<dbReference type="SUPFAM" id="SSF160443">
    <property type="entry name" value="SMR domain-like"/>
    <property type="match status" value="1"/>
</dbReference>
<dbReference type="PANTHER" id="PTHR35562:SF2">
    <property type="entry name" value="DNA ENDONUCLEASE SMRA-RELATED"/>
    <property type="match status" value="1"/>
</dbReference>
<feature type="domain" description="Smr" evidence="1">
    <location>
        <begin position="97"/>
        <end position="178"/>
    </location>
</feature>
<comment type="caution">
    <text evidence="2">The sequence shown here is derived from an EMBL/GenBank/DDBJ whole genome shotgun (WGS) entry which is preliminary data.</text>
</comment>
<gene>
    <name evidence="2" type="ORF">J2T60_000611</name>
</gene>
<dbReference type="RefSeq" id="WP_253445266.1">
    <property type="nucleotide sequence ID" value="NZ_JALJYF010000001.1"/>
</dbReference>
<dbReference type="Pfam" id="PF01713">
    <property type="entry name" value="Smr"/>
    <property type="match status" value="1"/>
</dbReference>
<reference evidence="2 3" key="1">
    <citation type="submission" date="2022-03" db="EMBL/GenBank/DDBJ databases">
        <title>Genomic Encyclopedia of Type Strains, Phase III (KMG-III): the genomes of soil and plant-associated and newly described type strains.</title>
        <authorList>
            <person name="Whitman W."/>
        </authorList>
    </citation>
    <scope>NUCLEOTIDE SEQUENCE [LARGE SCALE GENOMIC DNA]</scope>
    <source>
        <strain evidence="2 3">BSker1</strain>
    </source>
</reference>
<keyword evidence="2" id="KW-0255">Endonuclease</keyword>
<organism evidence="2 3">
    <name type="scientific">Natronospira proteinivora</name>
    <dbReference type="NCBI Taxonomy" id="1807133"/>
    <lineage>
        <taxon>Bacteria</taxon>
        <taxon>Pseudomonadati</taxon>
        <taxon>Pseudomonadota</taxon>
        <taxon>Gammaproteobacteria</taxon>
        <taxon>Natronospirales</taxon>
        <taxon>Natronospiraceae</taxon>
        <taxon>Natronospira</taxon>
    </lineage>
</organism>
<keyword evidence="2" id="KW-0540">Nuclease</keyword>
<evidence type="ECO:0000259" key="1">
    <source>
        <dbReference type="PROSITE" id="PS50828"/>
    </source>
</evidence>
<dbReference type="Proteomes" id="UP001523550">
    <property type="component" value="Unassembled WGS sequence"/>
</dbReference>
<dbReference type="InterPro" id="IPR002625">
    <property type="entry name" value="Smr_dom"/>
</dbReference>
<evidence type="ECO:0000313" key="3">
    <source>
        <dbReference type="Proteomes" id="UP001523550"/>
    </source>
</evidence>
<dbReference type="GO" id="GO:0004519">
    <property type="term" value="F:endonuclease activity"/>
    <property type="evidence" value="ECO:0007669"/>
    <property type="project" value="UniProtKB-KW"/>
</dbReference>
<dbReference type="Gene3D" id="3.30.1370.110">
    <property type="match status" value="1"/>
</dbReference>